<dbReference type="OrthoDB" id="294730at2759"/>
<protein>
    <submittedName>
        <fullName evidence="2">Neutral amino acid permease</fullName>
    </submittedName>
</protein>
<sequence>VLVAVAVYCLAGEYTTSPALGSAPIIFAKISYGLVIPSVLSKGLAFGHTGIKYTYVELMKYLGLSHELSRHNTRSWLIWLGIVTVFWLLSFVLSIAVPVFDSILSITSAATIAWFSFGISAIFSLHRTLQRGDDWRTSHRTPFNILLIVGSLFLNGAGIWSSTMGLKQALASLDG</sequence>
<accession>A0A8H4KQT0</accession>
<evidence type="ECO:0000313" key="3">
    <source>
        <dbReference type="Proteomes" id="UP000554235"/>
    </source>
</evidence>
<comment type="caution">
    <text evidence="2">The sequence shown here is derived from an EMBL/GenBank/DDBJ whole genome shotgun (WGS) entry which is preliminary data.</text>
</comment>
<dbReference type="EMBL" id="JAADYS010002835">
    <property type="protein sequence ID" value="KAF4454058.1"/>
    <property type="molecule type" value="Genomic_DNA"/>
</dbReference>
<evidence type="ECO:0000256" key="1">
    <source>
        <dbReference type="SAM" id="Phobius"/>
    </source>
</evidence>
<organism evidence="2 3">
    <name type="scientific">Fusarium albosuccineum</name>
    <dbReference type="NCBI Taxonomy" id="1237068"/>
    <lineage>
        <taxon>Eukaryota</taxon>
        <taxon>Fungi</taxon>
        <taxon>Dikarya</taxon>
        <taxon>Ascomycota</taxon>
        <taxon>Pezizomycotina</taxon>
        <taxon>Sordariomycetes</taxon>
        <taxon>Hypocreomycetidae</taxon>
        <taxon>Hypocreales</taxon>
        <taxon>Nectriaceae</taxon>
        <taxon>Fusarium</taxon>
        <taxon>Fusarium decemcellulare species complex</taxon>
    </lineage>
</organism>
<proteinExistence type="predicted"/>
<dbReference type="Proteomes" id="UP000554235">
    <property type="component" value="Unassembled WGS sequence"/>
</dbReference>
<keyword evidence="3" id="KW-1185">Reference proteome</keyword>
<keyword evidence="1" id="KW-0472">Membrane</keyword>
<evidence type="ECO:0000313" key="2">
    <source>
        <dbReference type="EMBL" id="KAF4454058.1"/>
    </source>
</evidence>
<name>A0A8H4KQT0_9HYPO</name>
<feature type="transmembrane region" description="Helical" evidence="1">
    <location>
        <begin position="103"/>
        <end position="123"/>
    </location>
</feature>
<feature type="transmembrane region" description="Helical" evidence="1">
    <location>
        <begin position="143"/>
        <end position="160"/>
    </location>
</feature>
<keyword evidence="1" id="KW-1133">Transmembrane helix</keyword>
<feature type="non-terminal residue" evidence="2">
    <location>
        <position position="1"/>
    </location>
</feature>
<dbReference type="AlphaFoldDB" id="A0A8H4KQT0"/>
<reference evidence="2 3" key="1">
    <citation type="submission" date="2020-01" db="EMBL/GenBank/DDBJ databases">
        <title>Identification and distribution of gene clusters putatively required for synthesis of sphingolipid metabolism inhibitors in phylogenetically diverse species of the filamentous fungus Fusarium.</title>
        <authorList>
            <person name="Kim H.-S."/>
            <person name="Busman M."/>
            <person name="Brown D.W."/>
            <person name="Divon H."/>
            <person name="Uhlig S."/>
            <person name="Proctor R.H."/>
        </authorList>
    </citation>
    <scope>NUCLEOTIDE SEQUENCE [LARGE SCALE GENOMIC DNA]</scope>
    <source>
        <strain evidence="2 3">NRRL 20459</strain>
    </source>
</reference>
<keyword evidence="1" id="KW-0812">Transmembrane</keyword>
<gene>
    <name evidence="2" type="ORF">FALBO_15893</name>
</gene>
<feature type="transmembrane region" description="Helical" evidence="1">
    <location>
        <begin position="76"/>
        <end position="97"/>
    </location>
</feature>